<dbReference type="OrthoDB" id="1714508at2759"/>
<dbReference type="EMBL" id="JAADJZ010000003">
    <property type="protein sequence ID" value="KAF2876475.1"/>
    <property type="molecule type" value="Genomic_DNA"/>
</dbReference>
<name>A0A7C8MHA5_9PLEO</name>
<dbReference type="PANTHER" id="PTHR13464:SF0">
    <property type="entry name" value="SAP30-BINDING PROTEIN"/>
    <property type="match status" value="1"/>
</dbReference>
<protein>
    <submittedName>
        <fullName evidence="2">HCNGP-like protein-domain-containing protein</fullName>
    </submittedName>
</protein>
<feature type="region of interest" description="Disordered" evidence="1">
    <location>
        <begin position="100"/>
        <end position="119"/>
    </location>
</feature>
<feature type="compositionally biased region" description="Polar residues" evidence="1">
    <location>
        <begin position="78"/>
        <end position="90"/>
    </location>
</feature>
<accession>A0A7C8MHA5</accession>
<dbReference type="GO" id="GO:0005634">
    <property type="term" value="C:nucleus"/>
    <property type="evidence" value="ECO:0007669"/>
    <property type="project" value="TreeGrafter"/>
</dbReference>
<organism evidence="2 3">
    <name type="scientific">Massariosphaeria phaeospora</name>
    <dbReference type="NCBI Taxonomy" id="100035"/>
    <lineage>
        <taxon>Eukaryota</taxon>
        <taxon>Fungi</taxon>
        <taxon>Dikarya</taxon>
        <taxon>Ascomycota</taxon>
        <taxon>Pezizomycotina</taxon>
        <taxon>Dothideomycetes</taxon>
        <taxon>Pleosporomycetidae</taxon>
        <taxon>Pleosporales</taxon>
        <taxon>Pleosporales incertae sedis</taxon>
        <taxon>Massariosphaeria</taxon>
    </lineage>
</organism>
<feature type="compositionally biased region" description="Basic and acidic residues" evidence="1">
    <location>
        <begin position="256"/>
        <end position="271"/>
    </location>
</feature>
<comment type="caution">
    <text evidence="2">The sequence shown here is derived from an EMBL/GenBank/DDBJ whole genome shotgun (WGS) entry which is preliminary data.</text>
</comment>
<evidence type="ECO:0000313" key="2">
    <source>
        <dbReference type="EMBL" id="KAF2876475.1"/>
    </source>
</evidence>
<keyword evidence="3" id="KW-1185">Reference proteome</keyword>
<gene>
    <name evidence="2" type="ORF">BDV95DRAFT_560781</name>
</gene>
<dbReference type="InterPro" id="IPR012479">
    <property type="entry name" value="SAP30BP"/>
</dbReference>
<dbReference type="AlphaFoldDB" id="A0A7C8MHA5"/>
<evidence type="ECO:0000313" key="3">
    <source>
        <dbReference type="Proteomes" id="UP000481861"/>
    </source>
</evidence>
<proteinExistence type="predicted"/>
<feature type="compositionally biased region" description="Low complexity" evidence="1">
    <location>
        <begin position="42"/>
        <end position="62"/>
    </location>
</feature>
<dbReference type="Proteomes" id="UP000481861">
    <property type="component" value="Unassembled WGS sequence"/>
</dbReference>
<dbReference type="GO" id="GO:0006355">
    <property type="term" value="P:regulation of DNA-templated transcription"/>
    <property type="evidence" value="ECO:0007669"/>
    <property type="project" value="InterPro"/>
</dbReference>
<sequence>MLGINYESSDEDEVVLAPKKPQLSHVSVHNAPAPALTPTPTPTHKVPSVSAVQKQSSSVGSVDETPQGPAVPPPDPSNHATPGSPYTSTRSMIRNLTLPTIPNFDIPASPPGSPPHQTTQKFAKFLDLKKNGQHFHQRLESSLGLRDPGHLSRLMDFAGVNEDEQYCSSLPQDLAVPTIFPSWAYVEELHTSQKKIVKAREGQSSKTQREAIEFVSAKPGASGGTAAKTARQSATERVMGDLDKQSSRSSSYVAGKRKELERRGGRNDESSRNGSQKKSRS</sequence>
<feature type="region of interest" description="Disordered" evidence="1">
    <location>
        <begin position="215"/>
        <end position="281"/>
    </location>
</feature>
<dbReference type="Pfam" id="PF07818">
    <property type="entry name" value="HCNGP"/>
    <property type="match status" value="1"/>
</dbReference>
<feature type="region of interest" description="Disordered" evidence="1">
    <location>
        <begin position="1"/>
        <end position="90"/>
    </location>
</feature>
<reference evidence="2 3" key="1">
    <citation type="submission" date="2020-01" db="EMBL/GenBank/DDBJ databases">
        <authorList>
            <consortium name="DOE Joint Genome Institute"/>
            <person name="Haridas S."/>
            <person name="Albert R."/>
            <person name="Binder M."/>
            <person name="Bloem J."/>
            <person name="Labutti K."/>
            <person name="Salamov A."/>
            <person name="Andreopoulos B."/>
            <person name="Baker S.E."/>
            <person name="Barry K."/>
            <person name="Bills G."/>
            <person name="Bluhm B.H."/>
            <person name="Cannon C."/>
            <person name="Castanera R."/>
            <person name="Culley D.E."/>
            <person name="Daum C."/>
            <person name="Ezra D."/>
            <person name="Gonzalez J.B."/>
            <person name="Henrissat B."/>
            <person name="Kuo A."/>
            <person name="Liang C."/>
            <person name="Lipzen A."/>
            <person name="Lutzoni F."/>
            <person name="Magnuson J."/>
            <person name="Mondo S."/>
            <person name="Nolan M."/>
            <person name="Ohm R."/>
            <person name="Pangilinan J."/>
            <person name="Park H.-J.H."/>
            <person name="Ramirez L."/>
            <person name="Alfaro M."/>
            <person name="Sun H."/>
            <person name="Tritt A."/>
            <person name="Yoshinaga Y."/>
            <person name="Zwiers L.-H.L."/>
            <person name="Turgeon B.G."/>
            <person name="Goodwin S.B."/>
            <person name="Spatafora J.W."/>
            <person name="Crous P.W."/>
            <person name="Grigoriev I.V."/>
        </authorList>
    </citation>
    <scope>NUCLEOTIDE SEQUENCE [LARGE SCALE GENOMIC DNA]</scope>
    <source>
        <strain evidence="2 3">CBS 611.86</strain>
    </source>
</reference>
<dbReference type="PANTHER" id="PTHR13464">
    <property type="entry name" value="TRANSCRIPTIONAL REGULATOR PROTEIN HCNGP"/>
    <property type="match status" value="1"/>
</dbReference>
<evidence type="ECO:0000256" key="1">
    <source>
        <dbReference type="SAM" id="MobiDB-lite"/>
    </source>
</evidence>